<proteinExistence type="predicted"/>
<dbReference type="AlphaFoldDB" id="A0A378F6C8"/>
<accession>A0A378F6C8</accession>
<dbReference type="Proteomes" id="UP000255167">
    <property type="component" value="Unassembled WGS sequence"/>
</dbReference>
<name>A0A378F6C8_KLEPN</name>
<evidence type="ECO:0000313" key="1">
    <source>
        <dbReference type="EMBL" id="STW39997.1"/>
    </source>
</evidence>
<reference evidence="1 2" key="1">
    <citation type="submission" date="2018-06" db="EMBL/GenBank/DDBJ databases">
        <authorList>
            <consortium name="Pathogen Informatics"/>
            <person name="Doyle S."/>
        </authorList>
    </citation>
    <scope>NUCLEOTIDE SEQUENCE [LARGE SCALE GENOMIC DNA]</scope>
    <source>
        <strain evidence="1 2">NCTC9617</strain>
    </source>
</reference>
<protein>
    <submittedName>
        <fullName evidence="1">Transcriptional regulator RutR</fullName>
    </submittedName>
</protein>
<dbReference type="EMBL" id="UGNC01000004">
    <property type="protein sequence ID" value="STW39997.1"/>
    <property type="molecule type" value="Genomic_DNA"/>
</dbReference>
<evidence type="ECO:0000313" key="2">
    <source>
        <dbReference type="Proteomes" id="UP000255167"/>
    </source>
</evidence>
<gene>
    <name evidence="1" type="primary">rutR_2</name>
    <name evidence="1" type="ORF">NCTC9617_01531</name>
</gene>
<organism evidence="1 2">
    <name type="scientific">Klebsiella pneumoniae</name>
    <dbReference type="NCBI Taxonomy" id="573"/>
    <lineage>
        <taxon>Bacteria</taxon>
        <taxon>Pseudomonadati</taxon>
        <taxon>Pseudomonadota</taxon>
        <taxon>Gammaproteobacteria</taxon>
        <taxon>Enterobacterales</taxon>
        <taxon>Enterobacteriaceae</taxon>
        <taxon>Klebsiella/Raoultella group</taxon>
        <taxon>Klebsiella</taxon>
        <taxon>Klebsiella pneumoniae complex</taxon>
    </lineage>
</organism>
<sequence>MDWMVKISARKNGSHAQSGCMGSCRRRAFAMLVASTEGEDVWHRARVKKSGKRSQAVSAKKEAILAAALEAFSQFGYSRYAAGAGG</sequence>
<dbReference type="Gene3D" id="1.10.10.60">
    <property type="entry name" value="Homeodomain-like"/>
    <property type="match status" value="1"/>
</dbReference>